<dbReference type="EMBL" id="REFC01000011">
    <property type="protein sequence ID" value="RMA66086.1"/>
    <property type="molecule type" value="Genomic_DNA"/>
</dbReference>
<dbReference type="SUPFAM" id="SSF52540">
    <property type="entry name" value="P-loop containing nucleoside triphosphate hydrolases"/>
    <property type="match status" value="1"/>
</dbReference>
<dbReference type="SUPFAM" id="SSF52980">
    <property type="entry name" value="Restriction endonuclease-like"/>
    <property type="match status" value="1"/>
</dbReference>
<dbReference type="RefSeq" id="WP_121906100.1">
    <property type="nucleotide sequence ID" value="NZ_REFC01000011.1"/>
</dbReference>
<feature type="domain" description="PD-(D/E)XK endonuclease-like" evidence="1">
    <location>
        <begin position="636"/>
        <end position="862"/>
    </location>
</feature>
<dbReference type="InterPro" id="IPR011604">
    <property type="entry name" value="PDDEXK-like_dom_sf"/>
</dbReference>
<reference evidence="2 3" key="1">
    <citation type="submission" date="2018-10" db="EMBL/GenBank/DDBJ databases">
        <title>Genomic Encyclopedia of Archaeal and Bacterial Type Strains, Phase II (KMG-II): from individual species to whole genera.</title>
        <authorList>
            <person name="Goeker M."/>
        </authorList>
    </citation>
    <scope>NUCLEOTIDE SEQUENCE [LARGE SCALE GENOMIC DNA]</scope>
    <source>
        <strain evidence="2 3">DSM 23424</strain>
    </source>
</reference>
<protein>
    <submittedName>
        <fullName evidence="2">PD-(D/E)XK nuclease superfamily protein</fullName>
    </submittedName>
</protein>
<comment type="caution">
    <text evidence="2">The sequence shown here is derived from an EMBL/GenBank/DDBJ whole genome shotgun (WGS) entry which is preliminary data.</text>
</comment>
<dbReference type="Proteomes" id="UP000271339">
    <property type="component" value="Unassembled WGS sequence"/>
</dbReference>
<accession>A0A3L9YZM4</accession>
<dbReference type="OrthoDB" id="9762792at2"/>
<dbReference type="InterPro" id="IPR011335">
    <property type="entry name" value="Restrct_endonuc-II-like"/>
</dbReference>
<sequence length="907" mass="104714">MLTFLQETLLAIKKDHKDLSTITFILPSKRAGGFLKNLLRTTATETYFAPKIISIEEFIEELSGLEIIDSTELLFKSYQAYLHTDAIQEKEDFETYASWATTLLADFNEIDRFLVDPKPFFNYLSNIQDINHWYVKDQKTELIENYLKFWNSLNEFYDRLKTSLLNESIGYQGMVYRKAVEDIEYYRNAHNSKIHIFIGFNALNKAEQHIFQELLELEHNKVYWDTDAYLYNDQQHSASVFLRNYHREWKYFQSHPLEIIADNFQKEKNIQIIEVQKNIGQAKYVGEILSEYTSEDLDNTAIVLADEQLLIPILYSLPKNITTVNITMGVGLKTFPTATFFELLLNFHLHSGQSHYYKDVLALLNHPTMQSLLTDARSVSEKINTQNLSNITVQNLVELLDDSKNGLVQLIFGDWANNSKIALKNCTELIYKLRDANSDNMVDRTVIHHLYAIFNRITALNERYSHLKTVRTVHSLFTDLILHTTLDFKGDAYSGLQIMGILETRVLDFKNVIVTSVNEGIIPAGKSNASFITFDLKQQFGLPQFSEKDAIYTYHFYHLLHRSQNIHLLYSNHSDGLNAGEKSRFILQLEIDKLPNHKIDKIVLSPEVTLSTSVLKTVAKTDSLMLRLREIAQKGFSPSALTSYIRNPLDFYFQKILRIKEFEEVEETVAANTLGTIVHDTLENFYKPLEGSFLSSEKLSDMKQHIDTEVRLQFKRTFKGGDFSKGKNLIVFEVAKRYITNFINFELGELKAGNKIKIISVEQNLKVEIQIPELDFPVHIGGKVDRVDEYNGQLRIVDYKTGRVEQGHLEIMDWEEISLDYKYSKVIQVLAYALMMNDKSPIDQAEAGIISFKNLNAGFLKFAEKLEVRGQKNSLVSQETLGLYLVELKKLIMEICDPTIPFIEKEV</sequence>
<organism evidence="2 3">
    <name type="scientific">Ulvibacter antarcticus</name>
    <dbReference type="NCBI Taxonomy" id="442714"/>
    <lineage>
        <taxon>Bacteria</taxon>
        <taxon>Pseudomonadati</taxon>
        <taxon>Bacteroidota</taxon>
        <taxon>Flavobacteriia</taxon>
        <taxon>Flavobacteriales</taxon>
        <taxon>Flavobacteriaceae</taxon>
        <taxon>Ulvibacter</taxon>
    </lineage>
</organism>
<proteinExistence type="predicted"/>
<dbReference type="InterPro" id="IPR038726">
    <property type="entry name" value="PDDEXK_AddAB-type"/>
</dbReference>
<dbReference type="Pfam" id="PF12705">
    <property type="entry name" value="PDDEXK_1"/>
    <property type="match status" value="1"/>
</dbReference>
<evidence type="ECO:0000313" key="3">
    <source>
        <dbReference type="Proteomes" id="UP000271339"/>
    </source>
</evidence>
<name>A0A3L9YZM4_9FLAO</name>
<dbReference type="AlphaFoldDB" id="A0A3L9YZM4"/>
<evidence type="ECO:0000259" key="1">
    <source>
        <dbReference type="Pfam" id="PF12705"/>
    </source>
</evidence>
<keyword evidence="3" id="KW-1185">Reference proteome</keyword>
<dbReference type="Gene3D" id="3.90.320.10">
    <property type="match status" value="1"/>
</dbReference>
<dbReference type="InterPro" id="IPR027417">
    <property type="entry name" value="P-loop_NTPase"/>
</dbReference>
<evidence type="ECO:0000313" key="2">
    <source>
        <dbReference type="EMBL" id="RMA66086.1"/>
    </source>
</evidence>
<gene>
    <name evidence="2" type="ORF">BXY75_0505</name>
</gene>